<keyword evidence="3" id="KW-1185">Reference proteome</keyword>
<keyword evidence="1" id="KW-0812">Transmembrane</keyword>
<feature type="transmembrane region" description="Helical" evidence="1">
    <location>
        <begin position="112"/>
        <end position="136"/>
    </location>
</feature>
<feature type="transmembrane region" description="Helical" evidence="1">
    <location>
        <begin position="64"/>
        <end position="86"/>
    </location>
</feature>
<evidence type="ECO:0000313" key="3">
    <source>
        <dbReference type="Proteomes" id="UP000593892"/>
    </source>
</evidence>
<dbReference type="RefSeq" id="WP_194452397.1">
    <property type="nucleotide sequence ID" value="NZ_CP063849.1"/>
</dbReference>
<keyword evidence="1" id="KW-1133">Transmembrane helix</keyword>
<evidence type="ECO:0000256" key="1">
    <source>
        <dbReference type="SAM" id="Phobius"/>
    </source>
</evidence>
<dbReference type="EMBL" id="CP063849">
    <property type="protein sequence ID" value="QOY90740.1"/>
    <property type="molecule type" value="Genomic_DNA"/>
</dbReference>
<feature type="transmembrane region" description="Helical" evidence="1">
    <location>
        <begin position="24"/>
        <end position="43"/>
    </location>
</feature>
<reference evidence="2 3" key="1">
    <citation type="submission" date="2020-10" db="EMBL/GenBank/DDBJ databases">
        <title>Complete genome sequence of Paludibaculum fermentans P105T, a facultatively anaerobic acidobacterium capable of dissimilatory Fe(III) reduction.</title>
        <authorList>
            <person name="Dedysh S.N."/>
            <person name="Beletsky A.V."/>
            <person name="Kulichevskaya I.S."/>
            <person name="Mardanov A.V."/>
            <person name="Ravin N.V."/>
        </authorList>
    </citation>
    <scope>NUCLEOTIDE SEQUENCE [LARGE SCALE GENOMIC DNA]</scope>
    <source>
        <strain evidence="2 3">P105</strain>
    </source>
</reference>
<organism evidence="2 3">
    <name type="scientific">Paludibaculum fermentans</name>
    <dbReference type="NCBI Taxonomy" id="1473598"/>
    <lineage>
        <taxon>Bacteria</taxon>
        <taxon>Pseudomonadati</taxon>
        <taxon>Acidobacteriota</taxon>
        <taxon>Terriglobia</taxon>
        <taxon>Bryobacterales</taxon>
        <taxon>Bryobacteraceae</taxon>
        <taxon>Paludibaculum</taxon>
    </lineage>
</organism>
<proteinExistence type="predicted"/>
<dbReference type="Proteomes" id="UP000593892">
    <property type="component" value="Chromosome"/>
</dbReference>
<sequence>MDKEQESPSAAVTLDQVLKKYGKIWIWSILMTFSAAEFMRTLGGVNVLTYNIRNGQIGGIAGEAAIRCIYGGIECVACFLSLFWLFQFMVSEILPIFFEVTGEAEISDGARLLYWAFGATLIGVGAELGGMLLLGLMQLR</sequence>
<evidence type="ECO:0000313" key="2">
    <source>
        <dbReference type="EMBL" id="QOY90740.1"/>
    </source>
</evidence>
<dbReference type="AlphaFoldDB" id="A0A7S7NVU2"/>
<name>A0A7S7NVU2_PALFE</name>
<accession>A0A7S7NVU2</accession>
<gene>
    <name evidence="2" type="ORF">IRI77_12580</name>
</gene>
<keyword evidence="1" id="KW-0472">Membrane</keyword>
<dbReference type="KEGG" id="pfer:IRI77_12580"/>
<protein>
    <submittedName>
        <fullName evidence="2">Uncharacterized protein</fullName>
    </submittedName>
</protein>